<feature type="region of interest" description="Disordered" evidence="1">
    <location>
        <begin position="1"/>
        <end position="59"/>
    </location>
</feature>
<protein>
    <submittedName>
        <fullName evidence="2">Uncharacterized protein</fullName>
    </submittedName>
</protein>
<organism evidence="2 3">
    <name type="scientific">Vigna angularis var. angularis</name>
    <dbReference type="NCBI Taxonomy" id="157739"/>
    <lineage>
        <taxon>Eukaryota</taxon>
        <taxon>Viridiplantae</taxon>
        <taxon>Streptophyta</taxon>
        <taxon>Embryophyta</taxon>
        <taxon>Tracheophyta</taxon>
        <taxon>Spermatophyta</taxon>
        <taxon>Magnoliopsida</taxon>
        <taxon>eudicotyledons</taxon>
        <taxon>Gunneridae</taxon>
        <taxon>Pentapetalae</taxon>
        <taxon>rosids</taxon>
        <taxon>fabids</taxon>
        <taxon>Fabales</taxon>
        <taxon>Fabaceae</taxon>
        <taxon>Papilionoideae</taxon>
        <taxon>50 kb inversion clade</taxon>
        <taxon>NPAAA clade</taxon>
        <taxon>indigoferoid/millettioid clade</taxon>
        <taxon>Phaseoleae</taxon>
        <taxon>Vigna</taxon>
    </lineage>
</organism>
<sequence>MSEDRSTQENPKNYQQEARKPSSPSSVSSAPPPSMNPPALSSPPPSTLTPPSSGGSLLVADPHRRPVVQASFLDVVNISPAFRDHYGAFSPTSSLPTLDCGLRGSPMDEAGDERLARIKQAANDQRELDEWRQHCLDHATTRQQRGGRGGEGICMSYHVGIKAKRYVIQSNGKGGFTSKVNGRNSMVFKEKIHGGALIVCGMICMRAQSWGLS</sequence>
<gene>
    <name evidence="2" type="primary">Vigan.01G025100</name>
    <name evidence="2" type="ORF">VIGAN_01025100</name>
</gene>
<name>A0A0S3QWU1_PHAAN</name>
<evidence type="ECO:0000313" key="3">
    <source>
        <dbReference type="Proteomes" id="UP000291084"/>
    </source>
</evidence>
<accession>A0A0S3QWU1</accession>
<reference evidence="2 3" key="1">
    <citation type="journal article" date="2015" name="Sci. Rep.">
        <title>The power of single molecule real-time sequencing technology in the de novo assembly of a eukaryotic genome.</title>
        <authorList>
            <person name="Sakai H."/>
            <person name="Naito K."/>
            <person name="Ogiso-Tanaka E."/>
            <person name="Takahashi Y."/>
            <person name="Iseki K."/>
            <person name="Muto C."/>
            <person name="Satou K."/>
            <person name="Teruya K."/>
            <person name="Shiroma A."/>
            <person name="Shimoji M."/>
            <person name="Hirano T."/>
            <person name="Itoh T."/>
            <person name="Kaga A."/>
            <person name="Tomooka N."/>
        </authorList>
    </citation>
    <scope>NUCLEOTIDE SEQUENCE [LARGE SCALE GENOMIC DNA]</scope>
    <source>
        <strain evidence="3">cv. Shumari</strain>
    </source>
</reference>
<evidence type="ECO:0000313" key="2">
    <source>
        <dbReference type="EMBL" id="BAT72813.1"/>
    </source>
</evidence>
<dbReference type="EMBL" id="AP015034">
    <property type="protein sequence ID" value="BAT72813.1"/>
    <property type="molecule type" value="Genomic_DNA"/>
</dbReference>
<dbReference type="AlphaFoldDB" id="A0A0S3QWU1"/>
<dbReference type="Proteomes" id="UP000291084">
    <property type="component" value="Chromosome 1"/>
</dbReference>
<feature type="compositionally biased region" description="Pro residues" evidence="1">
    <location>
        <begin position="30"/>
        <end position="48"/>
    </location>
</feature>
<evidence type="ECO:0000256" key="1">
    <source>
        <dbReference type="SAM" id="MobiDB-lite"/>
    </source>
</evidence>
<keyword evidence="3" id="KW-1185">Reference proteome</keyword>
<proteinExistence type="predicted"/>